<proteinExistence type="predicted"/>
<dbReference type="RefSeq" id="WP_025063772.1">
    <property type="nucleotide sequence ID" value="NZ_RAQK01000001.1"/>
</dbReference>
<gene>
    <name evidence="1" type="ORF">C8N30_1411</name>
</gene>
<dbReference type="Proteomes" id="UP000284407">
    <property type="component" value="Unassembled WGS sequence"/>
</dbReference>
<sequence length="102" mass="11427">MTQAMKQAQFEMIPALEDHLRENGETLSELLFAYADVNAMAALSLLRDSSPQPRDHQRDQVEIIRACLAKFGGADIGDRPDFDAAVRWHGARLDETLSLMRA</sequence>
<reference evidence="1 2" key="1">
    <citation type="submission" date="2018-09" db="EMBL/GenBank/DDBJ databases">
        <title>Genomic Encyclopedia of Archaeal and Bacterial Type Strains, Phase II (KMG-II): from individual species to whole genera.</title>
        <authorList>
            <person name="Goeker M."/>
        </authorList>
    </citation>
    <scope>NUCLEOTIDE SEQUENCE [LARGE SCALE GENOMIC DNA]</scope>
    <source>
        <strain evidence="1 2">DSM 11458</strain>
    </source>
</reference>
<dbReference type="OrthoDB" id="7876874at2"/>
<evidence type="ECO:0000313" key="1">
    <source>
        <dbReference type="EMBL" id="RKE96838.1"/>
    </source>
</evidence>
<dbReference type="EMBL" id="RAQK01000001">
    <property type="protein sequence ID" value="RKE96838.1"/>
    <property type="molecule type" value="Genomic_DNA"/>
</dbReference>
<name>A0A420DRM3_9RHOB</name>
<protein>
    <submittedName>
        <fullName evidence="1">Uncharacterized protein</fullName>
    </submittedName>
</protein>
<accession>A0A420DRM3</accession>
<dbReference type="STRING" id="1443111.Z949_3429"/>
<keyword evidence="2" id="KW-1185">Reference proteome</keyword>
<organism evidence="1 2">
    <name type="scientific">Sulfitobacter guttiformis</name>
    <dbReference type="NCBI Taxonomy" id="74349"/>
    <lineage>
        <taxon>Bacteria</taxon>
        <taxon>Pseudomonadati</taxon>
        <taxon>Pseudomonadota</taxon>
        <taxon>Alphaproteobacteria</taxon>
        <taxon>Rhodobacterales</taxon>
        <taxon>Roseobacteraceae</taxon>
        <taxon>Sulfitobacter</taxon>
    </lineage>
</organism>
<evidence type="ECO:0000313" key="2">
    <source>
        <dbReference type="Proteomes" id="UP000284407"/>
    </source>
</evidence>
<comment type="caution">
    <text evidence="1">The sequence shown here is derived from an EMBL/GenBank/DDBJ whole genome shotgun (WGS) entry which is preliminary data.</text>
</comment>
<dbReference type="AlphaFoldDB" id="A0A420DRM3"/>